<sequence length="428" mass="45386">MSFMSSCVAVCAPLTAVASILLFMMAHMLRSGNWTFEVLAVKHRWEKEEKARVCRRGGLIYLFTSLALWALMLLHAPLLRLWMLMPWSRDERCVGEPHTRQGLLAPEASSGHMNILRNGGGGGGRGAALRSQVRCGPLGEEATEMSALDWGEEGMGPSRHIKKSGLAVNGSSPLTGDDPAIFKSTNGVDIAVATAASPRNGRRFPNFSRSLTEASDGTPTHPRDTASITAAGVSTAWGRARGLHSRALQDVAAEPQGTVTIHPDIVPPGSAVPPLRPSKRQQQQSAQVDWWSRSGEPDSVDDSDFLSDVELEGARHRGLRQIRASGWGMQRAVATTRHRGRVTDEGGPLQLEANSSGRHGGGASPSAPTAAAAGGETQASMITTLWPTAPISASRSSSSASSPLRSRQRGSASAGPPPATLRPKSKLI</sequence>
<feature type="region of interest" description="Disordered" evidence="1">
    <location>
        <begin position="199"/>
        <end position="227"/>
    </location>
</feature>
<feature type="compositionally biased region" description="Polar residues" evidence="1">
    <location>
        <begin position="377"/>
        <end position="386"/>
    </location>
</feature>
<dbReference type="OMA" id="MSALDWG"/>
<feature type="transmembrane region" description="Helical" evidence="2">
    <location>
        <begin position="59"/>
        <end position="82"/>
    </location>
</feature>
<feature type="compositionally biased region" description="Low complexity" evidence="1">
    <location>
        <begin position="387"/>
        <end position="405"/>
    </location>
</feature>
<dbReference type="OrthoDB" id="266349at2759"/>
<keyword evidence="2" id="KW-0812">Transmembrane</keyword>
<feature type="compositionally biased region" description="Polar residues" evidence="1">
    <location>
        <begin position="207"/>
        <end position="218"/>
    </location>
</feature>
<feature type="region of interest" description="Disordered" evidence="1">
    <location>
        <begin position="258"/>
        <end position="304"/>
    </location>
</feature>
<dbReference type="RefSeq" id="XP_015662455.1">
    <property type="nucleotide sequence ID" value="XM_015798977.1"/>
</dbReference>
<keyword evidence="2" id="KW-0472">Membrane</keyword>
<dbReference type="VEuPathDB" id="TriTrypDB:LpyrH10_03_3030"/>
<accession>A0A0M9G7L0</accession>
<dbReference type="AlphaFoldDB" id="A0A0M9G7L0"/>
<protein>
    <submittedName>
        <fullName evidence="3">Uncharacterized protein</fullName>
    </submittedName>
</protein>
<dbReference type="EMBL" id="LGTL01000003">
    <property type="protein sequence ID" value="KPA84016.1"/>
    <property type="molecule type" value="Genomic_DNA"/>
</dbReference>
<gene>
    <name evidence="3" type="ORF">ABB37_02152</name>
</gene>
<proteinExistence type="predicted"/>
<feature type="region of interest" description="Disordered" evidence="1">
    <location>
        <begin position="329"/>
        <end position="428"/>
    </location>
</feature>
<reference evidence="3 4" key="1">
    <citation type="submission" date="2015-07" db="EMBL/GenBank/DDBJ databases">
        <title>High-quality genome of monoxenous trypanosomatid Leptomonas pyrrhocoris.</title>
        <authorList>
            <person name="Flegontov P."/>
            <person name="Butenko A."/>
            <person name="Firsov S."/>
            <person name="Vlcek C."/>
            <person name="Logacheva M.D."/>
            <person name="Field M."/>
            <person name="Filatov D."/>
            <person name="Flegontova O."/>
            <person name="Gerasimov E."/>
            <person name="Jackson A.P."/>
            <person name="Kelly S."/>
            <person name="Opperdoes F."/>
            <person name="O'Reilly A."/>
            <person name="Votypka J."/>
            <person name="Yurchenko V."/>
            <person name="Lukes J."/>
        </authorList>
    </citation>
    <scope>NUCLEOTIDE SEQUENCE [LARGE SCALE GENOMIC DNA]</scope>
    <source>
        <strain evidence="3">H10</strain>
    </source>
</reference>
<dbReference type="PANTHER" id="PTHR39668">
    <property type="entry name" value="HYPOTHETICAL TRANSMEMBRANE PROTEIN L6586.03-RELATED"/>
    <property type="match status" value="1"/>
</dbReference>
<dbReference type="GeneID" id="26902447"/>
<evidence type="ECO:0000256" key="1">
    <source>
        <dbReference type="SAM" id="MobiDB-lite"/>
    </source>
</evidence>
<dbReference type="PANTHER" id="PTHR39668:SF1">
    <property type="entry name" value="T. BRUCEI SPP.-SPECIFIC PROTEIN"/>
    <property type="match status" value="1"/>
</dbReference>
<keyword evidence="4" id="KW-1185">Reference proteome</keyword>
<name>A0A0M9G7L0_LEPPY</name>
<evidence type="ECO:0000313" key="4">
    <source>
        <dbReference type="Proteomes" id="UP000037923"/>
    </source>
</evidence>
<keyword evidence="2" id="KW-1133">Transmembrane helix</keyword>
<organism evidence="3 4">
    <name type="scientific">Leptomonas pyrrhocoris</name>
    <name type="common">Firebug parasite</name>
    <dbReference type="NCBI Taxonomy" id="157538"/>
    <lineage>
        <taxon>Eukaryota</taxon>
        <taxon>Discoba</taxon>
        <taxon>Euglenozoa</taxon>
        <taxon>Kinetoplastea</taxon>
        <taxon>Metakinetoplastina</taxon>
        <taxon>Trypanosomatida</taxon>
        <taxon>Trypanosomatidae</taxon>
        <taxon>Leishmaniinae</taxon>
        <taxon>Leptomonas</taxon>
    </lineage>
</organism>
<evidence type="ECO:0000256" key="2">
    <source>
        <dbReference type="SAM" id="Phobius"/>
    </source>
</evidence>
<comment type="caution">
    <text evidence="3">The sequence shown here is derived from an EMBL/GenBank/DDBJ whole genome shotgun (WGS) entry which is preliminary data.</text>
</comment>
<feature type="compositionally biased region" description="Low complexity" evidence="1">
    <location>
        <begin position="364"/>
        <end position="375"/>
    </location>
</feature>
<dbReference type="Proteomes" id="UP000037923">
    <property type="component" value="Unassembled WGS sequence"/>
</dbReference>
<evidence type="ECO:0000313" key="3">
    <source>
        <dbReference type="EMBL" id="KPA84016.1"/>
    </source>
</evidence>